<evidence type="ECO:0000313" key="8">
    <source>
        <dbReference type="EMBL" id="KWX12602.1"/>
    </source>
</evidence>
<name>A0A132NSA7_GIAIN</name>
<feature type="domain" description="AP complex mu/sigma subunit" evidence="7">
    <location>
        <begin position="1"/>
        <end position="139"/>
    </location>
</feature>
<dbReference type="Proteomes" id="UP000070089">
    <property type="component" value="Unassembled WGS sequence"/>
</dbReference>
<evidence type="ECO:0000256" key="4">
    <source>
        <dbReference type="ARBA" id="ARBA00022927"/>
    </source>
</evidence>
<dbReference type="FunFam" id="3.30.450.60:FF:000038">
    <property type="entry name" value="AP complex subunit sigma"/>
    <property type="match status" value="1"/>
</dbReference>
<evidence type="ECO:0000313" key="9">
    <source>
        <dbReference type="Proteomes" id="UP000070089"/>
    </source>
</evidence>
<dbReference type="GO" id="GO:0006886">
    <property type="term" value="P:intracellular protein transport"/>
    <property type="evidence" value="ECO:0007669"/>
    <property type="project" value="UniProtKB-UniRule"/>
</dbReference>
<dbReference type="Pfam" id="PF01217">
    <property type="entry name" value="Clat_adaptor_s"/>
    <property type="match status" value="1"/>
</dbReference>
<dbReference type="EMBL" id="JXTI01000108">
    <property type="protein sequence ID" value="KWX12602.1"/>
    <property type="molecule type" value="Genomic_DNA"/>
</dbReference>
<sequence length="147" mass="16761">MIEFVLIFNGQSEIRLLKWYKVLLATEQSAAVQLAIRTVKLHASLSNGIIDWDRGSLILRQYADLTIVFAVEHTDNKLLAHEMIHFFATCLDRYFGGVSELDLIFNYLKAYHVLDEIIMNGRFCEASIKAIVKASTAHDQFELANIN</sequence>
<dbReference type="AlphaFoldDB" id="A0A132NSA7"/>
<comment type="subcellular location">
    <subcellularLocation>
        <location evidence="1">Endomembrane system</location>
    </subcellularLocation>
</comment>
<dbReference type="Gene3D" id="3.30.450.60">
    <property type="match status" value="1"/>
</dbReference>
<comment type="caution">
    <text evidence="8">The sequence shown here is derived from an EMBL/GenBank/DDBJ whole genome shotgun (WGS) entry which is preliminary data.</text>
</comment>
<dbReference type="OrthoDB" id="371463at2759"/>
<protein>
    <recommendedName>
        <fullName evidence="6">AP complex subunit sigma</fullName>
    </recommendedName>
</protein>
<reference evidence="8 9" key="1">
    <citation type="journal article" date="2015" name="Mol. Biochem. Parasitol.">
        <title>Identification of polymorphic genes for use in assemblage B genotyping assays through comparative genomics of multiple assemblage B Giardia duodenalis isolates.</title>
        <authorList>
            <person name="Wielinga C."/>
            <person name="Thompson R.C."/>
            <person name="Monis P."/>
            <person name="Ryan U."/>
        </authorList>
    </citation>
    <scope>NUCLEOTIDE SEQUENCE [LARGE SCALE GENOMIC DNA]</scope>
    <source>
        <strain evidence="8 9">BAH15c1</strain>
    </source>
</reference>
<dbReference type="InterPro" id="IPR011012">
    <property type="entry name" value="Longin-like_dom_sf"/>
</dbReference>
<accession>A0A132NSA7</accession>
<dbReference type="VEuPathDB" id="GiardiaDB:QR46_3398"/>
<dbReference type="InterPro" id="IPR022775">
    <property type="entry name" value="AP_mu_sigma_su"/>
</dbReference>
<evidence type="ECO:0000259" key="7">
    <source>
        <dbReference type="Pfam" id="PF01217"/>
    </source>
</evidence>
<evidence type="ECO:0000256" key="2">
    <source>
        <dbReference type="ARBA" id="ARBA00006972"/>
    </source>
</evidence>
<evidence type="ECO:0000256" key="6">
    <source>
        <dbReference type="PIRNR" id="PIRNR015588"/>
    </source>
</evidence>
<gene>
    <name evidence="8" type="ORF">QR46_3398</name>
</gene>
<evidence type="ECO:0000256" key="3">
    <source>
        <dbReference type="ARBA" id="ARBA00022448"/>
    </source>
</evidence>
<comment type="similarity">
    <text evidence="2 6">Belongs to the adaptor complexes small subunit family.</text>
</comment>
<dbReference type="SUPFAM" id="SSF64356">
    <property type="entry name" value="SNARE-like"/>
    <property type="match status" value="1"/>
</dbReference>
<dbReference type="InterPro" id="IPR016635">
    <property type="entry name" value="AP_complex_ssu"/>
</dbReference>
<dbReference type="PANTHER" id="PTHR11753">
    <property type="entry name" value="ADAPTOR COMPLEXES SMALL SUBUNIT FAMILY"/>
    <property type="match status" value="1"/>
</dbReference>
<proteinExistence type="inferred from homology"/>
<dbReference type="PIRSF" id="PIRSF015588">
    <property type="entry name" value="AP_complex_sigma"/>
    <property type="match status" value="1"/>
</dbReference>
<evidence type="ECO:0000256" key="1">
    <source>
        <dbReference type="ARBA" id="ARBA00004308"/>
    </source>
</evidence>
<evidence type="ECO:0000256" key="5">
    <source>
        <dbReference type="ARBA" id="ARBA00023136"/>
    </source>
</evidence>
<keyword evidence="4 6" id="KW-0653">Protein transport</keyword>
<organism evidence="8 9">
    <name type="scientific">Giardia duodenalis assemblage B</name>
    <dbReference type="NCBI Taxonomy" id="1394984"/>
    <lineage>
        <taxon>Eukaryota</taxon>
        <taxon>Metamonada</taxon>
        <taxon>Diplomonadida</taxon>
        <taxon>Hexamitidae</taxon>
        <taxon>Giardiinae</taxon>
        <taxon>Giardia</taxon>
    </lineage>
</organism>
<keyword evidence="5 6" id="KW-0472">Membrane</keyword>
<dbReference type="GO" id="GO:0012505">
    <property type="term" value="C:endomembrane system"/>
    <property type="evidence" value="ECO:0007669"/>
    <property type="project" value="UniProtKB-SubCell"/>
</dbReference>
<keyword evidence="3 6" id="KW-0813">Transport</keyword>